<organism evidence="1 2">
    <name type="scientific">Lacihabitans soyangensis</name>
    <dbReference type="NCBI Taxonomy" id="869394"/>
    <lineage>
        <taxon>Bacteria</taxon>
        <taxon>Pseudomonadati</taxon>
        <taxon>Bacteroidota</taxon>
        <taxon>Cytophagia</taxon>
        <taxon>Cytophagales</taxon>
        <taxon>Leadbetterellaceae</taxon>
        <taxon>Lacihabitans</taxon>
    </lineage>
</organism>
<dbReference type="EMBL" id="RJUF01000009">
    <property type="protein sequence ID" value="MCP9762410.1"/>
    <property type="molecule type" value="Genomic_DNA"/>
</dbReference>
<reference evidence="1 2" key="1">
    <citation type="submission" date="2018-11" db="EMBL/GenBank/DDBJ databases">
        <title>Novel bacteria species description.</title>
        <authorList>
            <person name="Han J.-H."/>
        </authorList>
    </citation>
    <scope>NUCLEOTIDE SEQUENCE [LARGE SCALE GENOMIC DNA]</scope>
    <source>
        <strain evidence="1 2">KCTC23259</strain>
    </source>
</reference>
<protein>
    <submittedName>
        <fullName evidence="1">Uncharacterized protein</fullName>
    </submittedName>
</protein>
<evidence type="ECO:0000313" key="2">
    <source>
        <dbReference type="Proteomes" id="UP001204144"/>
    </source>
</evidence>
<dbReference type="AlphaFoldDB" id="A0AAE3H176"/>
<accession>A0AAE3H176</accession>
<dbReference type="Proteomes" id="UP001204144">
    <property type="component" value="Unassembled WGS sequence"/>
</dbReference>
<sequence length="652" mass="76891">MDEFDLIVKKIKKAKITLDSIEEPVFSVNYSTVERVVLDLNNKKYFNYFGQLDYLQSIIYQAYYSETYRKTDLSYSTPKDEFNDYIYLNRPVKEIENVDVNWEFNRKRNVLRKKSESYFAKTGEFILSASLNKIRGAKNEFFKKAVSLFPHFKFTEDFKEGEKGYNWIIGKYQKFDEYTLRFYLNILPKKELISELLKFLQDQFDSRQIPFSYKFLSNPSDYYGRTDVSVLYVPRKNSLAVFKIIADLHLKFRDSKLFKSSVPMFTRKLAPGIGFGENPDDRLFTSFGSYRAIAINLIAFDYFLNKKSFEDFNSNYLRHKLDYFSLKKNNTLSGPVVTTGIPFKLFTNFDFNNWISESSVSKLKSDSSATKGNSFWTERFYVNHDSNYDYKHEIVFFEKILDYSKSSPSKIINPTTSDYLEIAIKIGNYITNEAYCYPDSTNEELNCNWISCFGMERTIYYGNQESRKFTFKSLDNSLLEGKIGVAHFLINLFRATSDKFHYTLAYRAIKASTKPNDNYDLQWFFKVNPSFRTNQEFLKIKKQDFILRKDTKFSRDNEISSINKIFDKLVFTDEVLDQGEYDEVEIFMDNFSSSNTFLNFQGNEEICLTLKEGYSLVGYAFLRLTNRKKFKKLPFQVEYNQNLVPSFMVDSI</sequence>
<dbReference type="InterPro" id="IPR040871">
    <property type="entry name" value="HopA1"/>
</dbReference>
<proteinExistence type="predicted"/>
<name>A0AAE3H176_9BACT</name>
<dbReference type="RefSeq" id="WP_255036174.1">
    <property type="nucleotide sequence ID" value="NZ_RJUF01000009.1"/>
</dbReference>
<evidence type="ECO:0000313" key="1">
    <source>
        <dbReference type="EMBL" id="MCP9762410.1"/>
    </source>
</evidence>
<gene>
    <name evidence="1" type="ORF">EGI31_05550</name>
</gene>
<keyword evidence="2" id="KW-1185">Reference proteome</keyword>
<dbReference type="Pfam" id="PF17914">
    <property type="entry name" value="HopA1"/>
    <property type="match status" value="1"/>
</dbReference>
<comment type="caution">
    <text evidence="1">The sequence shown here is derived from an EMBL/GenBank/DDBJ whole genome shotgun (WGS) entry which is preliminary data.</text>
</comment>